<dbReference type="EMBL" id="JAROCY010000029">
    <property type="protein sequence ID" value="MDF8335500.1"/>
    <property type="molecule type" value="Genomic_DNA"/>
</dbReference>
<accession>A0ABT6CNM2</accession>
<feature type="domain" description="HTH lacI-type" evidence="2">
    <location>
        <begin position="98"/>
        <end position="120"/>
    </location>
</feature>
<dbReference type="InterPro" id="IPR006120">
    <property type="entry name" value="Resolvase_HTH_dom"/>
</dbReference>
<organism evidence="4 5">
    <name type="scientific">Novosphingobium cyanobacteriorum</name>
    <dbReference type="NCBI Taxonomy" id="3024215"/>
    <lineage>
        <taxon>Bacteria</taxon>
        <taxon>Pseudomonadati</taxon>
        <taxon>Pseudomonadota</taxon>
        <taxon>Alphaproteobacteria</taxon>
        <taxon>Sphingomonadales</taxon>
        <taxon>Sphingomonadaceae</taxon>
        <taxon>Novosphingobium</taxon>
    </lineage>
</organism>
<name>A0ABT6CNM2_9SPHN</name>
<feature type="domain" description="HTH cro/C1-type" evidence="3">
    <location>
        <begin position="98"/>
        <end position="119"/>
    </location>
</feature>
<dbReference type="InterPro" id="IPR000843">
    <property type="entry name" value="HTH_LacI"/>
</dbReference>
<evidence type="ECO:0000259" key="3">
    <source>
        <dbReference type="PROSITE" id="PS50943"/>
    </source>
</evidence>
<evidence type="ECO:0000256" key="1">
    <source>
        <dbReference type="SAM" id="MobiDB-lite"/>
    </source>
</evidence>
<evidence type="ECO:0000313" key="5">
    <source>
        <dbReference type="Proteomes" id="UP001222770"/>
    </source>
</evidence>
<feature type="compositionally biased region" description="Polar residues" evidence="1">
    <location>
        <begin position="8"/>
        <end position="17"/>
    </location>
</feature>
<dbReference type="PROSITE" id="PS50932">
    <property type="entry name" value="HTH_LACI_2"/>
    <property type="match status" value="1"/>
</dbReference>
<dbReference type="SUPFAM" id="SSF46785">
    <property type="entry name" value="Winged helix' DNA-binding domain"/>
    <property type="match status" value="1"/>
</dbReference>
<dbReference type="InterPro" id="IPR036388">
    <property type="entry name" value="WH-like_DNA-bd_sf"/>
</dbReference>
<dbReference type="InterPro" id="IPR011991">
    <property type="entry name" value="ArsR-like_HTH"/>
</dbReference>
<proteinExistence type="predicted"/>
<keyword evidence="5" id="KW-1185">Reference proteome</keyword>
<gene>
    <name evidence="4" type="ORF">POM99_20020</name>
</gene>
<comment type="caution">
    <text evidence="4">The sequence shown here is derived from an EMBL/GenBank/DDBJ whole genome shotgun (WGS) entry which is preliminary data.</text>
</comment>
<dbReference type="InterPro" id="IPR036390">
    <property type="entry name" value="WH_DNA-bd_sf"/>
</dbReference>
<sequence>MGKKDSASRSVTRTPKMSSVPEALNSIGITGPVSTKDTFSIEYSDGLLVATVRKSNGVVQTSRRSVDGSFHESTLFDPESVSKDTRNALIKRLAAGRMTQSEIARRTGVSQATVSNVLRK</sequence>
<dbReference type="Gene3D" id="1.10.10.10">
    <property type="entry name" value="Winged helix-like DNA-binding domain superfamily/Winged helix DNA-binding domain"/>
    <property type="match status" value="1"/>
</dbReference>
<dbReference type="CDD" id="cd00090">
    <property type="entry name" value="HTH_ARSR"/>
    <property type="match status" value="1"/>
</dbReference>
<protein>
    <submittedName>
        <fullName evidence="4">Helix-turn-helix domain-containing protein</fullName>
    </submittedName>
</protein>
<dbReference type="Proteomes" id="UP001222770">
    <property type="component" value="Unassembled WGS sequence"/>
</dbReference>
<evidence type="ECO:0000259" key="2">
    <source>
        <dbReference type="PROSITE" id="PS50932"/>
    </source>
</evidence>
<evidence type="ECO:0000313" key="4">
    <source>
        <dbReference type="EMBL" id="MDF8335500.1"/>
    </source>
</evidence>
<reference evidence="4 5" key="1">
    <citation type="submission" date="2023-03" db="EMBL/GenBank/DDBJ databases">
        <title>Novosphingobium cyanobacteriorum sp. nov., isolated from a eutrophic reservoir during the Microcystis bloom period.</title>
        <authorList>
            <person name="Kang M."/>
            <person name="Le V."/>
            <person name="Ko S.-R."/>
            <person name="Lee S.-A."/>
            <person name="Ahn C.-Y."/>
        </authorList>
    </citation>
    <scope>NUCLEOTIDE SEQUENCE [LARGE SCALE GENOMIC DNA]</scope>
    <source>
        <strain evidence="4 5">HBC54</strain>
    </source>
</reference>
<dbReference type="InterPro" id="IPR001387">
    <property type="entry name" value="Cro/C1-type_HTH"/>
</dbReference>
<feature type="region of interest" description="Disordered" evidence="1">
    <location>
        <begin position="1"/>
        <end position="27"/>
    </location>
</feature>
<dbReference type="RefSeq" id="WP_277280462.1">
    <property type="nucleotide sequence ID" value="NZ_JAROCY010000029.1"/>
</dbReference>
<dbReference type="PROSITE" id="PS50943">
    <property type="entry name" value="HTH_CROC1"/>
    <property type="match status" value="1"/>
</dbReference>
<dbReference type="Pfam" id="PF02796">
    <property type="entry name" value="HTH_7"/>
    <property type="match status" value="1"/>
</dbReference>